<feature type="transmembrane region" description="Helical" evidence="1">
    <location>
        <begin position="234"/>
        <end position="252"/>
    </location>
</feature>
<feature type="transmembrane region" description="Helical" evidence="1">
    <location>
        <begin position="119"/>
        <end position="139"/>
    </location>
</feature>
<evidence type="ECO:0008006" key="4">
    <source>
        <dbReference type="Google" id="ProtNLM"/>
    </source>
</evidence>
<organism evidence="2 3">
    <name type="scientific">Methylomusa anaerophila</name>
    <dbReference type="NCBI Taxonomy" id="1930071"/>
    <lineage>
        <taxon>Bacteria</taxon>
        <taxon>Bacillati</taxon>
        <taxon>Bacillota</taxon>
        <taxon>Negativicutes</taxon>
        <taxon>Selenomonadales</taxon>
        <taxon>Sporomusaceae</taxon>
        <taxon>Methylomusa</taxon>
    </lineage>
</organism>
<protein>
    <recommendedName>
        <fullName evidence="4">ABC-2 type transporter</fullName>
    </recommendedName>
</protein>
<name>A0A348AES8_9FIRM</name>
<evidence type="ECO:0000256" key="1">
    <source>
        <dbReference type="SAM" id="Phobius"/>
    </source>
</evidence>
<reference evidence="2 3" key="1">
    <citation type="journal article" date="2018" name="Int. J. Syst. Evol. Microbiol.">
        <title>Methylomusa anaerophila gen. nov., sp. nov., an anaerobic methanol-utilizing bacterium isolated from a microbial fuel cell.</title>
        <authorList>
            <person name="Amano N."/>
            <person name="Yamamuro A."/>
            <person name="Miyahara M."/>
            <person name="Kouzuma A."/>
            <person name="Abe T."/>
            <person name="Watanabe K."/>
        </authorList>
    </citation>
    <scope>NUCLEOTIDE SEQUENCE [LARGE SCALE GENOMIC DNA]</scope>
    <source>
        <strain evidence="2 3">MMFC1</strain>
    </source>
</reference>
<keyword evidence="1" id="KW-0812">Transmembrane</keyword>
<dbReference type="Pfam" id="PF06182">
    <property type="entry name" value="ABC2_membrane_6"/>
    <property type="match status" value="1"/>
</dbReference>
<accession>A0A348AES8</accession>
<evidence type="ECO:0000313" key="2">
    <source>
        <dbReference type="EMBL" id="BBB89576.1"/>
    </source>
</evidence>
<gene>
    <name evidence="2" type="ORF">MAMMFC1_00209</name>
</gene>
<dbReference type="Proteomes" id="UP000276437">
    <property type="component" value="Chromosome"/>
</dbReference>
<keyword evidence="3" id="KW-1185">Reference proteome</keyword>
<keyword evidence="1" id="KW-0472">Membrane</keyword>
<dbReference type="InterPro" id="IPR010390">
    <property type="entry name" value="ABC-2_transporter-like"/>
</dbReference>
<feature type="transmembrane region" description="Helical" evidence="1">
    <location>
        <begin position="146"/>
        <end position="174"/>
    </location>
</feature>
<sequence length="265" mass="30291">MLYLLKLYGLHIGYFIKADSQYKANFISGIFANFYTYLLMYLTIWILTHRFQSVAGWNYQELVFLMALNLFSYAVATTALWKHYYQLGENINNGNFDKFLIRPLHPLISMLFYGFDWTGFGQIIVSGIFLGASIFSLGIDWTAYKIIVLLVCIIGGILIQAGAMIIFGSLSFWLKKSMNLGNVLFFTLRNFINYPVSIFGGGISFVLTYILPWAFINYYPALYILDKPSEQNGFYLYTPVVGLFILLLSLWITNTGISKYQSVGS</sequence>
<dbReference type="RefSeq" id="WP_126305705.1">
    <property type="nucleotide sequence ID" value="NZ_AP018449.1"/>
</dbReference>
<dbReference type="PANTHER" id="PTHR36833:SF1">
    <property type="entry name" value="INTEGRAL MEMBRANE TRANSPORT PROTEIN"/>
    <property type="match status" value="1"/>
</dbReference>
<feature type="transmembrane region" description="Helical" evidence="1">
    <location>
        <begin position="194"/>
        <end position="222"/>
    </location>
</feature>
<dbReference type="KEGG" id="mana:MAMMFC1_00209"/>
<evidence type="ECO:0000313" key="3">
    <source>
        <dbReference type="Proteomes" id="UP000276437"/>
    </source>
</evidence>
<dbReference type="OrthoDB" id="9788195at2"/>
<feature type="transmembrane region" description="Helical" evidence="1">
    <location>
        <begin position="26"/>
        <end position="47"/>
    </location>
</feature>
<feature type="transmembrane region" description="Helical" evidence="1">
    <location>
        <begin position="59"/>
        <end position="81"/>
    </location>
</feature>
<keyword evidence="1" id="KW-1133">Transmembrane helix</keyword>
<dbReference type="AlphaFoldDB" id="A0A348AES8"/>
<proteinExistence type="predicted"/>
<dbReference type="EMBL" id="AP018449">
    <property type="protein sequence ID" value="BBB89576.1"/>
    <property type="molecule type" value="Genomic_DNA"/>
</dbReference>
<dbReference type="PANTHER" id="PTHR36833">
    <property type="entry name" value="SLR0610 PROTEIN-RELATED"/>
    <property type="match status" value="1"/>
</dbReference>